<feature type="compositionally biased region" description="Basic residues" evidence="2">
    <location>
        <begin position="606"/>
        <end position="618"/>
    </location>
</feature>
<dbReference type="InterPro" id="IPR001841">
    <property type="entry name" value="Znf_RING"/>
</dbReference>
<evidence type="ECO:0000259" key="3">
    <source>
        <dbReference type="PROSITE" id="PS50089"/>
    </source>
</evidence>
<gene>
    <name evidence="4" type="ORF">K457DRAFT_37134</name>
</gene>
<feature type="compositionally biased region" description="Basic and acidic residues" evidence="2">
    <location>
        <begin position="594"/>
        <end position="605"/>
    </location>
</feature>
<name>A0A197JBP1_9FUNG</name>
<feature type="region of interest" description="Disordered" evidence="2">
    <location>
        <begin position="42"/>
        <end position="61"/>
    </location>
</feature>
<keyword evidence="1" id="KW-0479">Metal-binding</keyword>
<proteinExistence type="predicted"/>
<organism evidence="4 5">
    <name type="scientific">Linnemannia elongata AG-77</name>
    <dbReference type="NCBI Taxonomy" id="1314771"/>
    <lineage>
        <taxon>Eukaryota</taxon>
        <taxon>Fungi</taxon>
        <taxon>Fungi incertae sedis</taxon>
        <taxon>Mucoromycota</taxon>
        <taxon>Mortierellomycotina</taxon>
        <taxon>Mortierellomycetes</taxon>
        <taxon>Mortierellales</taxon>
        <taxon>Mortierellaceae</taxon>
        <taxon>Linnemannia</taxon>
    </lineage>
</organism>
<keyword evidence="1" id="KW-0863">Zinc-finger</keyword>
<dbReference type="AlphaFoldDB" id="A0A197JBP1"/>
<evidence type="ECO:0000256" key="1">
    <source>
        <dbReference type="PROSITE-ProRule" id="PRU00175"/>
    </source>
</evidence>
<feature type="domain" description="RING-type" evidence="3">
    <location>
        <begin position="271"/>
        <end position="311"/>
    </location>
</feature>
<keyword evidence="1" id="KW-0862">Zinc</keyword>
<dbReference type="Proteomes" id="UP000078512">
    <property type="component" value="Unassembled WGS sequence"/>
</dbReference>
<dbReference type="OrthoDB" id="2401875at2759"/>
<accession>A0A197JBP1</accession>
<keyword evidence="5" id="KW-1185">Reference proteome</keyword>
<evidence type="ECO:0000313" key="5">
    <source>
        <dbReference type="Proteomes" id="UP000078512"/>
    </source>
</evidence>
<evidence type="ECO:0000256" key="2">
    <source>
        <dbReference type="SAM" id="MobiDB-lite"/>
    </source>
</evidence>
<evidence type="ECO:0000313" key="4">
    <source>
        <dbReference type="EMBL" id="OAQ22527.1"/>
    </source>
</evidence>
<reference evidence="4 5" key="1">
    <citation type="submission" date="2016-05" db="EMBL/GenBank/DDBJ databases">
        <title>Genome sequencing reveals origins of a unique bacterial endosymbiosis in the earliest lineages of terrestrial Fungi.</title>
        <authorList>
            <consortium name="DOE Joint Genome Institute"/>
            <person name="Uehling J."/>
            <person name="Gryganskyi A."/>
            <person name="Hameed K."/>
            <person name="Tschaplinski T."/>
            <person name="Misztal P."/>
            <person name="Wu S."/>
            <person name="Desiro A."/>
            <person name="Vande Pol N."/>
            <person name="Du Z.-Y."/>
            <person name="Zienkiewicz A."/>
            <person name="Zienkiewicz K."/>
            <person name="Morin E."/>
            <person name="Tisserant E."/>
            <person name="Splivallo R."/>
            <person name="Hainaut M."/>
            <person name="Henrissat B."/>
            <person name="Ohm R."/>
            <person name="Kuo A."/>
            <person name="Yan J."/>
            <person name="Lipzen A."/>
            <person name="Nolan M."/>
            <person name="Labutti K."/>
            <person name="Barry K."/>
            <person name="Goldstein A."/>
            <person name="Labbe J."/>
            <person name="Schadt C."/>
            <person name="Tuskan G."/>
            <person name="Grigoriev I."/>
            <person name="Martin F."/>
            <person name="Vilgalys R."/>
            <person name="Bonito G."/>
        </authorList>
    </citation>
    <scope>NUCLEOTIDE SEQUENCE [LARGE SCALE GENOMIC DNA]</scope>
    <source>
        <strain evidence="4 5">AG-77</strain>
    </source>
</reference>
<dbReference type="PROSITE" id="PS50089">
    <property type="entry name" value="ZF_RING_2"/>
    <property type="match status" value="1"/>
</dbReference>
<feature type="region of interest" description="Disordered" evidence="2">
    <location>
        <begin position="586"/>
        <end position="618"/>
    </location>
</feature>
<dbReference type="EMBL" id="KV442157">
    <property type="protein sequence ID" value="OAQ22527.1"/>
    <property type="molecule type" value="Genomic_DNA"/>
</dbReference>
<dbReference type="SUPFAM" id="SSF57850">
    <property type="entry name" value="RING/U-box"/>
    <property type="match status" value="1"/>
</dbReference>
<protein>
    <recommendedName>
        <fullName evidence="3">RING-type domain-containing protein</fullName>
    </recommendedName>
</protein>
<dbReference type="GO" id="GO:0008270">
    <property type="term" value="F:zinc ion binding"/>
    <property type="evidence" value="ECO:0007669"/>
    <property type="project" value="UniProtKB-KW"/>
</dbReference>
<sequence>MIRSQNPPIFTSRGYQPSILMGTSQKTVASARQRRFLLQAQAAASTSTREVPGMTQPPPPPHSSTGYIPIWLFAEVPHQAFTFTPPPMQIQVPDLMTDVSMIAVPPQECFQAATTPAPSEFSMDTDAMAWVTCPSSPMSVMSRIVPDLNWRSAPPSSPSPSPSTAPMAVAPASMAFQQHSILPELPFQGRSRSIFLDDQLTGNNGVNSRVQDLLHNTAIQRIRAWLLKTVEPNAMTQWANRSFFDQMSRQAGAVPAGSIFIDHNTTVTKECSICYHVEDVVKIICGCNHEICWKCEADLDRFGNISCPLCRGLRLTTRYKSPHDLFATTIGIKPSDYTHHLCPQPSSTPERWPPLNFSQHWHENDDREEHDARIEHELSDRYLWEPSNSFLEHLASMKDHPANQYFRLNAAQDLCLKSSNDDHFREYDDQISLNPPTSGLVLPPHRLYIALIHFSLDMLTLPNPARFQNHRKFKAELMLLELVTLFLVPTDEFSPRRPDRIYNAKAWIEQGDFILSRIRRFMRAKIAQHKAETEEGENELGVPSTPISREILYLGVARWSWIAQSLTILLTWIQLADSNPSMVPPVVHSHLGKHHEPYSDPEPRVTKRPRHHRRWMSN</sequence>
<dbReference type="CDD" id="cd16449">
    <property type="entry name" value="RING-HC"/>
    <property type="match status" value="1"/>
</dbReference>